<feature type="compositionally biased region" description="Pro residues" evidence="1">
    <location>
        <begin position="343"/>
        <end position="357"/>
    </location>
</feature>
<dbReference type="EMBL" id="CM018038">
    <property type="protein sequence ID" value="KAA8538614.1"/>
    <property type="molecule type" value="Genomic_DNA"/>
</dbReference>
<keyword evidence="2" id="KW-0472">Membrane</keyword>
<protein>
    <submittedName>
        <fullName evidence="3">Uncharacterized protein</fullName>
    </submittedName>
</protein>
<dbReference type="Proteomes" id="UP000325577">
    <property type="component" value="Linkage Group LG15"/>
</dbReference>
<dbReference type="PANTHER" id="PTHR31509">
    <property type="entry name" value="BPS1-LIKE PROTEIN"/>
    <property type="match status" value="1"/>
</dbReference>
<keyword evidence="2" id="KW-1133">Transmembrane helix</keyword>
<organism evidence="3 4">
    <name type="scientific">Nyssa sinensis</name>
    <dbReference type="NCBI Taxonomy" id="561372"/>
    <lineage>
        <taxon>Eukaryota</taxon>
        <taxon>Viridiplantae</taxon>
        <taxon>Streptophyta</taxon>
        <taxon>Embryophyta</taxon>
        <taxon>Tracheophyta</taxon>
        <taxon>Spermatophyta</taxon>
        <taxon>Magnoliopsida</taxon>
        <taxon>eudicotyledons</taxon>
        <taxon>Gunneridae</taxon>
        <taxon>Pentapetalae</taxon>
        <taxon>asterids</taxon>
        <taxon>Cornales</taxon>
        <taxon>Nyssaceae</taxon>
        <taxon>Nyssa</taxon>
    </lineage>
</organism>
<evidence type="ECO:0000313" key="4">
    <source>
        <dbReference type="Proteomes" id="UP000325577"/>
    </source>
</evidence>
<keyword evidence="2" id="KW-0812">Transmembrane</keyword>
<proteinExistence type="predicted"/>
<feature type="region of interest" description="Disordered" evidence="1">
    <location>
        <begin position="321"/>
        <end position="365"/>
    </location>
</feature>
<name>A0A5J5B7Q1_9ASTE</name>
<evidence type="ECO:0000256" key="1">
    <source>
        <dbReference type="SAM" id="MobiDB-lite"/>
    </source>
</evidence>
<evidence type="ECO:0000256" key="2">
    <source>
        <dbReference type="SAM" id="Phobius"/>
    </source>
</evidence>
<feature type="compositionally biased region" description="Low complexity" evidence="1">
    <location>
        <begin position="327"/>
        <end position="342"/>
    </location>
</feature>
<reference evidence="3 4" key="1">
    <citation type="submission" date="2019-09" db="EMBL/GenBank/DDBJ databases">
        <title>A chromosome-level genome assembly of the Chinese tupelo Nyssa sinensis.</title>
        <authorList>
            <person name="Yang X."/>
            <person name="Kang M."/>
            <person name="Yang Y."/>
            <person name="Xiong H."/>
            <person name="Wang M."/>
            <person name="Zhang Z."/>
            <person name="Wang Z."/>
            <person name="Wu H."/>
            <person name="Ma T."/>
            <person name="Liu J."/>
            <person name="Xi Z."/>
        </authorList>
    </citation>
    <scope>NUCLEOTIDE SEQUENCE [LARGE SCALE GENOMIC DNA]</scope>
    <source>
        <strain evidence="3">J267</strain>
        <tissue evidence="3">Leaf</tissue>
    </source>
</reference>
<accession>A0A5J5B7Q1</accession>
<feature type="transmembrane region" description="Helical" evidence="2">
    <location>
        <begin position="180"/>
        <end position="200"/>
    </location>
</feature>
<dbReference type="OrthoDB" id="1917859at2759"/>
<dbReference type="AlphaFoldDB" id="A0A5J5B7Q1"/>
<gene>
    <name evidence="3" type="ORF">F0562_028192</name>
</gene>
<sequence>MGKFSLTCCSPSLLRETLSCSNNVDDEAIVSFASLITDLEKLQKSLAENSKSLQWCKEAMVLLKKLHSEFLLLFEKFKVSISWDGVNDLLDEYMKETLNILDLCNLLKSTIFKIDRYGLMVDFAAKFLRDSVSLSSPSKAEIERLEKESKKLYGVENLKDVNLFKAGMSKTKCKDSAVHVIYAVKIAMTIISMLICSVIICPIPIKIDKGGYCGFPQMKPFLNSVQNIIDYFEKKFQNAGDNTRLALKENAMIEKAIVEIKAQLIKGITADKENFVTTIELLKQRSVVLKEGLQVLESEVNQVFEEVVKGRNQRKFDNVITTAGGIPTPTSPLSTNTTSLPPAASPPPPASLPPPSNSTPLATSPPLAVSPPLPVLSAMFSDEMLVSGGIKSFFSEISTWFSSGGERFCGVWRWVCGEMKGRTGVEEK</sequence>
<evidence type="ECO:0000313" key="3">
    <source>
        <dbReference type="EMBL" id="KAA8538614.1"/>
    </source>
</evidence>
<keyword evidence="4" id="KW-1185">Reference proteome</keyword>